<keyword evidence="9" id="KW-0206">Cytoskeleton</keyword>
<feature type="compositionally biased region" description="Low complexity" evidence="14">
    <location>
        <begin position="1003"/>
        <end position="1013"/>
    </location>
</feature>
<dbReference type="FunFam" id="1.10.510.10:FF:000292">
    <property type="entry name" value="Serine/threonine-protein kinase 36"/>
    <property type="match status" value="1"/>
</dbReference>
<feature type="compositionally biased region" description="Low complexity" evidence="14">
    <location>
        <begin position="1674"/>
        <end position="1684"/>
    </location>
</feature>
<dbReference type="PANTHER" id="PTHR22983:SF6">
    <property type="entry name" value="SERINE_THREONINE-PROTEIN KINASE 36"/>
    <property type="match status" value="1"/>
</dbReference>
<feature type="compositionally biased region" description="Gly residues" evidence="14">
    <location>
        <begin position="896"/>
        <end position="910"/>
    </location>
</feature>
<comment type="subcellular location">
    <subcellularLocation>
        <location evidence="1">Cytoplasm</location>
        <location evidence="1">Cytoskeleton</location>
    </subcellularLocation>
</comment>
<feature type="compositionally biased region" description="Basic and acidic residues" evidence="14">
    <location>
        <begin position="328"/>
        <end position="337"/>
    </location>
</feature>
<dbReference type="InterPro" id="IPR011989">
    <property type="entry name" value="ARM-like"/>
</dbReference>
<dbReference type="OrthoDB" id="266718at2759"/>
<feature type="compositionally biased region" description="Gly residues" evidence="14">
    <location>
        <begin position="364"/>
        <end position="378"/>
    </location>
</feature>
<organism evidence="16 17">
    <name type="scientific">Ectocarpus siliculosus</name>
    <name type="common">Brown alga</name>
    <name type="synonym">Conferva siliculosa</name>
    <dbReference type="NCBI Taxonomy" id="2880"/>
    <lineage>
        <taxon>Eukaryota</taxon>
        <taxon>Sar</taxon>
        <taxon>Stramenopiles</taxon>
        <taxon>Ochrophyta</taxon>
        <taxon>PX clade</taxon>
        <taxon>Phaeophyceae</taxon>
        <taxon>Ectocarpales</taxon>
        <taxon>Ectocarpaceae</taxon>
        <taxon>Ectocarpus</taxon>
    </lineage>
</organism>
<reference evidence="16 17" key="1">
    <citation type="journal article" date="2010" name="Nature">
        <title>The Ectocarpus genome and the independent evolution of multicellularity in brown algae.</title>
        <authorList>
            <person name="Cock J.M."/>
            <person name="Sterck L."/>
            <person name="Rouze P."/>
            <person name="Scornet D."/>
            <person name="Allen A.E."/>
            <person name="Amoutzias G."/>
            <person name="Anthouard V."/>
            <person name="Artiguenave F."/>
            <person name="Aury J.M."/>
            <person name="Badger J.H."/>
            <person name="Beszteri B."/>
            <person name="Billiau K."/>
            <person name="Bonnet E."/>
            <person name="Bothwell J.H."/>
            <person name="Bowler C."/>
            <person name="Boyen C."/>
            <person name="Brownlee C."/>
            <person name="Carrano C.J."/>
            <person name="Charrier B."/>
            <person name="Cho G.Y."/>
            <person name="Coelho S.M."/>
            <person name="Collen J."/>
            <person name="Corre E."/>
            <person name="Da Silva C."/>
            <person name="Delage L."/>
            <person name="Delaroque N."/>
            <person name="Dittami S.M."/>
            <person name="Doulbeau S."/>
            <person name="Elias M."/>
            <person name="Farnham G."/>
            <person name="Gachon C.M."/>
            <person name="Gschloessl B."/>
            <person name="Heesch S."/>
            <person name="Jabbari K."/>
            <person name="Jubin C."/>
            <person name="Kawai H."/>
            <person name="Kimura K."/>
            <person name="Kloareg B."/>
            <person name="Kupper F.C."/>
            <person name="Lang D."/>
            <person name="Le Bail A."/>
            <person name="Leblanc C."/>
            <person name="Lerouge P."/>
            <person name="Lohr M."/>
            <person name="Lopez P.J."/>
            <person name="Martens C."/>
            <person name="Maumus F."/>
            <person name="Michel G."/>
            <person name="Miranda-Saavedra D."/>
            <person name="Morales J."/>
            <person name="Moreau H."/>
            <person name="Motomura T."/>
            <person name="Nagasato C."/>
            <person name="Napoli C.A."/>
            <person name="Nelson D.R."/>
            <person name="Nyvall-Collen P."/>
            <person name="Peters A.F."/>
            <person name="Pommier C."/>
            <person name="Potin P."/>
            <person name="Poulain J."/>
            <person name="Quesneville H."/>
            <person name="Read B."/>
            <person name="Rensing S.A."/>
            <person name="Ritter A."/>
            <person name="Rousvoal S."/>
            <person name="Samanta M."/>
            <person name="Samson G."/>
            <person name="Schroeder D.C."/>
            <person name="Segurens B."/>
            <person name="Strittmatter M."/>
            <person name="Tonon T."/>
            <person name="Tregear J.W."/>
            <person name="Valentin K."/>
            <person name="von Dassow P."/>
            <person name="Yamagishi T."/>
            <person name="Van de Peer Y."/>
            <person name="Wincker P."/>
        </authorList>
    </citation>
    <scope>NUCLEOTIDE SEQUENCE [LARGE SCALE GENOMIC DNA]</scope>
    <source>
        <strain evidence="17">Ec32 / CCAP1310/4</strain>
    </source>
</reference>
<dbReference type="PANTHER" id="PTHR22983">
    <property type="entry name" value="PROTEIN KINASE RELATED"/>
    <property type="match status" value="1"/>
</dbReference>
<evidence type="ECO:0000256" key="4">
    <source>
        <dbReference type="ARBA" id="ARBA00022527"/>
    </source>
</evidence>
<dbReference type="InterPro" id="IPR008271">
    <property type="entry name" value="Ser/Thr_kinase_AS"/>
</dbReference>
<evidence type="ECO:0000256" key="8">
    <source>
        <dbReference type="ARBA" id="ARBA00022840"/>
    </source>
</evidence>
<feature type="compositionally biased region" description="Gly residues" evidence="14">
    <location>
        <begin position="1197"/>
        <end position="1215"/>
    </location>
</feature>
<dbReference type="SMART" id="SM00220">
    <property type="entry name" value="S_TKc"/>
    <property type="match status" value="1"/>
</dbReference>
<keyword evidence="7" id="KW-0418">Kinase</keyword>
<feature type="region of interest" description="Disordered" evidence="14">
    <location>
        <begin position="1820"/>
        <end position="1844"/>
    </location>
</feature>
<keyword evidence="3" id="KW-0963">Cytoplasm</keyword>
<feature type="region of interest" description="Disordered" evidence="14">
    <location>
        <begin position="475"/>
        <end position="501"/>
    </location>
</feature>
<dbReference type="SUPFAM" id="SSF48371">
    <property type="entry name" value="ARM repeat"/>
    <property type="match status" value="2"/>
</dbReference>
<feature type="compositionally biased region" description="Gly residues" evidence="14">
    <location>
        <begin position="662"/>
        <end position="677"/>
    </location>
</feature>
<dbReference type="PROSITE" id="PS00107">
    <property type="entry name" value="PROTEIN_KINASE_ATP"/>
    <property type="match status" value="1"/>
</dbReference>
<feature type="compositionally biased region" description="Low complexity" evidence="14">
    <location>
        <begin position="291"/>
        <end position="310"/>
    </location>
</feature>
<evidence type="ECO:0000256" key="11">
    <source>
        <dbReference type="ARBA" id="ARBA00048679"/>
    </source>
</evidence>
<dbReference type="Pfam" id="PF13513">
    <property type="entry name" value="HEAT_EZ"/>
    <property type="match status" value="1"/>
</dbReference>
<feature type="region of interest" description="Disordered" evidence="14">
    <location>
        <begin position="359"/>
        <end position="449"/>
    </location>
</feature>
<dbReference type="SUPFAM" id="SSF56112">
    <property type="entry name" value="Protein kinase-like (PK-like)"/>
    <property type="match status" value="1"/>
</dbReference>
<dbReference type="FunFam" id="3.30.200.20:FF:000042">
    <property type="entry name" value="Aurora kinase A"/>
    <property type="match status" value="1"/>
</dbReference>
<dbReference type="PROSITE" id="PS00108">
    <property type="entry name" value="PROTEIN_KINASE_ST"/>
    <property type="match status" value="1"/>
</dbReference>
<feature type="region of interest" description="Disordered" evidence="14">
    <location>
        <begin position="1449"/>
        <end position="1490"/>
    </location>
</feature>
<dbReference type="GO" id="GO:0005737">
    <property type="term" value="C:cytoplasm"/>
    <property type="evidence" value="ECO:0007669"/>
    <property type="project" value="TreeGrafter"/>
</dbReference>
<dbReference type="InParanoid" id="D8LEJ4"/>
<gene>
    <name evidence="16" type="ORF">Esi_0131_0072</name>
</gene>
<comment type="catalytic activity">
    <reaction evidence="11">
        <text>L-seryl-[protein] + ATP = O-phospho-L-seryl-[protein] + ADP + H(+)</text>
        <dbReference type="Rhea" id="RHEA:17989"/>
        <dbReference type="Rhea" id="RHEA-COMP:9863"/>
        <dbReference type="Rhea" id="RHEA-COMP:11604"/>
        <dbReference type="ChEBI" id="CHEBI:15378"/>
        <dbReference type="ChEBI" id="CHEBI:29999"/>
        <dbReference type="ChEBI" id="CHEBI:30616"/>
        <dbReference type="ChEBI" id="CHEBI:83421"/>
        <dbReference type="ChEBI" id="CHEBI:456216"/>
        <dbReference type="EC" id="2.7.11.1"/>
    </reaction>
</comment>
<comment type="catalytic activity">
    <reaction evidence="10">
        <text>L-threonyl-[protein] + ATP = O-phospho-L-threonyl-[protein] + ADP + H(+)</text>
        <dbReference type="Rhea" id="RHEA:46608"/>
        <dbReference type="Rhea" id="RHEA-COMP:11060"/>
        <dbReference type="Rhea" id="RHEA-COMP:11605"/>
        <dbReference type="ChEBI" id="CHEBI:15378"/>
        <dbReference type="ChEBI" id="CHEBI:30013"/>
        <dbReference type="ChEBI" id="CHEBI:30616"/>
        <dbReference type="ChEBI" id="CHEBI:61977"/>
        <dbReference type="ChEBI" id="CHEBI:456216"/>
        <dbReference type="EC" id="2.7.11.1"/>
    </reaction>
</comment>
<evidence type="ECO:0000256" key="6">
    <source>
        <dbReference type="ARBA" id="ARBA00022741"/>
    </source>
</evidence>
<feature type="region of interest" description="Disordered" evidence="14">
    <location>
        <begin position="892"/>
        <end position="956"/>
    </location>
</feature>
<evidence type="ECO:0000256" key="14">
    <source>
        <dbReference type="SAM" id="MobiDB-lite"/>
    </source>
</evidence>
<feature type="region of interest" description="Disordered" evidence="14">
    <location>
        <begin position="523"/>
        <end position="563"/>
    </location>
</feature>
<dbReference type="EMBL" id="FN647946">
    <property type="protein sequence ID" value="CBN80237.1"/>
    <property type="molecule type" value="Genomic_DNA"/>
</dbReference>
<dbReference type="eggNOG" id="KOG0597">
    <property type="taxonomic scope" value="Eukaryota"/>
</dbReference>
<dbReference type="EMBL" id="FN649736">
    <property type="protein sequence ID" value="CBN80237.1"/>
    <property type="molecule type" value="Genomic_DNA"/>
</dbReference>
<dbReference type="InterPro" id="IPR000719">
    <property type="entry name" value="Prot_kinase_dom"/>
</dbReference>
<dbReference type="CDD" id="cd14002">
    <property type="entry name" value="STKc_STK36"/>
    <property type="match status" value="1"/>
</dbReference>
<evidence type="ECO:0000313" key="16">
    <source>
        <dbReference type="EMBL" id="CBN80237.1"/>
    </source>
</evidence>
<dbReference type="PROSITE" id="PS50011">
    <property type="entry name" value="PROTEIN_KINASE_DOM"/>
    <property type="match status" value="1"/>
</dbReference>
<evidence type="ECO:0000259" key="15">
    <source>
        <dbReference type="PROSITE" id="PS50011"/>
    </source>
</evidence>
<feature type="region of interest" description="Disordered" evidence="14">
    <location>
        <begin position="834"/>
        <end position="865"/>
    </location>
</feature>
<dbReference type="InterPro" id="IPR016024">
    <property type="entry name" value="ARM-type_fold"/>
</dbReference>
<dbReference type="InterPro" id="IPR011009">
    <property type="entry name" value="Kinase-like_dom_sf"/>
</dbReference>
<feature type="compositionally biased region" description="Acidic residues" evidence="14">
    <location>
        <begin position="973"/>
        <end position="985"/>
    </location>
</feature>
<feature type="compositionally biased region" description="Low complexity" evidence="14">
    <location>
        <begin position="851"/>
        <end position="864"/>
    </location>
</feature>
<evidence type="ECO:0000256" key="10">
    <source>
        <dbReference type="ARBA" id="ARBA00047899"/>
    </source>
</evidence>
<dbReference type="InterPro" id="IPR000225">
    <property type="entry name" value="Armadillo"/>
</dbReference>
<evidence type="ECO:0000256" key="7">
    <source>
        <dbReference type="ARBA" id="ARBA00022777"/>
    </source>
</evidence>
<feature type="compositionally biased region" description="Basic and acidic residues" evidence="14">
    <location>
        <begin position="1460"/>
        <end position="1473"/>
    </location>
</feature>
<feature type="compositionally biased region" description="Basic and acidic residues" evidence="14">
    <location>
        <begin position="944"/>
        <end position="954"/>
    </location>
</feature>
<feature type="region of interest" description="Disordered" evidence="14">
    <location>
        <begin position="973"/>
        <end position="1045"/>
    </location>
</feature>
<feature type="region of interest" description="Disordered" evidence="14">
    <location>
        <begin position="1623"/>
        <end position="1684"/>
    </location>
</feature>
<evidence type="ECO:0000256" key="1">
    <source>
        <dbReference type="ARBA" id="ARBA00004245"/>
    </source>
</evidence>
<feature type="region of interest" description="Disordered" evidence="14">
    <location>
        <begin position="1191"/>
        <end position="1217"/>
    </location>
</feature>
<feature type="compositionally biased region" description="Low complexity" evidence="14">
    <location>
        <begin position="834"/>
        <end position="843"/>
    </location>
</feature>
<feature type="compositionally biased region" description="Low complexity" evidence="14">
    <location>
        <begin position="487"/>
        <end position="501"/>
    </location>
</feature>
<feature type="compositionally biased region" description="Gly residues" evidence="14">
    <location>
        <begin position="1477"/>
        <end position="1489"/>
    </location>
</feature>
<dbReference type="InterPro" id="IPR017441">
    <property type="entry name" value="Protein_kinase_ATP_BS"/>
</dbReference>
<feature type="domain" description="Protein kinase" evidence="15">
    <location>
        <begin position="5"/>
        <end position="255"/>
    </location>
</feature>
<dbReference type="GO" id="GO:0005856">
    <property type="term" value="C:cytoskeleton"/>
    <property type="evidence" value="ECO:0007669"/>
    <property type="project" value="UniProtKB-SubCell"/>
</dbReference>
<evidence type="ECO:0000256" key="9">
    <source>
        <dbReference type="ARBA" id="ARBA00023212"/>
    </source>
</evidence>
<feature type="compositionally biased region" description="Basic and acidic residues" evidence="14">
    <location>
        <begin position="1650"/>
        <end position="1662"/>
    </location>
</feature>
<dbReference type="EC" id="2.7.11.1" evidence="2"/>
<evidence type="ECO:0000256" key="2">
    <source>
        <dbReference type="ARBA" id="ARBA00012513"/>
    </source>
</evidence>
<keyword evidence="4" id="KW-0723">Serine/threonine-protein kinase</keyword>
<dbReference type="Gene3D" id="1.25.10.10">
    <property type="entry name" value="Leucine-rich Repeat Variant"/>
    <property type="match status" value="2"/>
</dbReference>
<dbReference type="Proteomes" id="UP000002630">
    <property type="component" value="Linkage Group LG11"/>
</dbReference>
<feature type="compositionally biased region" description="Basic and acidic residues" evidence="14">
    <location>
        <begin position="411"/>
        <end position="422"/>
    </location>
</feature>
<keyword evidence="8 13" id="KW-0067">ATP-binding</keyword>
<evidence type="ECO:0000256" key="13">
    <source>
        <dbReference type="PROSITE-ProRule" id="PRU10141"/>
    </source>
</evidence>
<proteinExistence type="predicted"/>
<keyword evidence="6 13" id="KW-0547">Nucleotide-binding</keyword>
<accession>D8LEJ4</accession>
<sequence length="1910" mass="197921">MFSQYHVLERIGEGSFGKVYKGRRKHTGQTVALKFISKHGKSAKDIRNLRQEIAILRTLNHENIILMFDAFETDREFCVVTEYAQGELFEILQDDHMLPEAQVQKIAKQLVQALHYLHSNRVIHRDMKPQNILVGAHGRVKLCDFGFARAMSSNTVVLTSIKGTPLYMAPELVKEQPYDLTVDLWSLGVILYELLVGQPPFYTNSIYSLINHIVRDPVQYPADISPDLRSFLQGLLRKDPRQRLSWPELLRHPFVRETEEDRLRHRNEDAHYTLGGGVGPPRFRLERFLQEQQAQEQTQGQTQEQQQQQQEAREQPVPACVSPLAGVEEKEAAENRGDSVLNGGGGPGIVGAARATATGAANSGSGGGGGEESPGGGVDDVAPLGGANGTHESDQHHGGSPRLGLGQEDDERSRSNSFPRREKIGKRPNNRSTWWSEQEAAATAGGGPAGWEGRAAALRVGSTRGFFAAFTDVLSRSTGSGGETTRDGSSGSSDGDGCAAAGGDPLPVLRVALRTAERVASAAVLSLSSSPETEPGAAGSRLEEDDSPAVPPQASPSEETTSTVRDASAIVAARFLHALLPVVGVCDALLEGDVRAAGGRGPRRVGGRPGEEEEEEEKACALAEAVRLLGVMARMPWWVQEGKLEDGDGDDHCDRRRQRPCGGAGAGGAVVAGARGGGHGERASVVGISERWTTLSTLTSLLRPETSPAYPGTPEQKLQLQRAAIDCLSTVVSRAGPETTGMLLAHRLPAVLCRCILRRHHSPLATPCSTGARGGVGDVVIVSPAATLPSGRRRRRRRRQRFPLAPPAVRALSLLVQPTGPQWCPIRPMPLREAAAAASQQRQEQQEQRSRLASSHPPSPSGAAVGLDVDMKAAVELASSVWRQTAQQLLEDTASGGNGCGAGEGTGGGSRRGDGDQNASFAAVKEKDGGGGGGGLDFFGEEAGPDRGFRDRRGPPTTNAVAALCGIICDVQDEEEDEDEDEDEDSTRWDSPGSAAYHRDETATAAAAAAATAPFCDQHVGRGRSSERDGDGGGSDDDGGGRGDTMRSAALRVLLHACRASPGVARAIVSFDGGAAVQALLGRLCLPPSSRAGPNLPHNHCPAEEDVASGGQAAAGASDTSGHAAAVDRSSASVGTALLLLEALVGHGVLSGEHVFGCVTTAAFCLCESVPTDLRVSSAGVAVLDAVLSRRSRDGGGRGSGGAADNEGGGGGGGGGDHRGNGAAAAAACGLEKAAAAGLKAASSSRVLAAVEAILQGVREGQQAGGVVPTTSTRRPDDVCEDASSCSPRFPGGVAATAAGVARLDGCWFGAPLRGLLDAPASLLAHVVAGGTTVTAVPASVAVAPNRAVRSPSRNPAAATARPVAGFPHKRLWLRLREQLERGGSGELSPAGLACALRYAEGVVAAAPTVEDVGVLLLGAEGGGGKGGLIAMVCASVLEQRHLRAVREWPPLGGGAGGGGKEDEEARATEGVRKNGGWDGGGGGDGGETSEGVAWTDDGSGAQTEAALCACVELLSRLVLLSPHFSQQFLEEGGLDELVSAGSMREDASAGLATGALVIASQLARSSADNYGGLRDAGVVASLGGLLAHGDPTVRAKACNLVGNLCRHSAFFYAALQEVRYGGGGGGSRPDGNHNDKGMVAGGGRLPLHRARDAQLRERQQQQREGGGQRWHEQQQQQQQAGEELPLDGGLSIVDHLVGLCADRDPSARKFACFAVGNAAFHSDALYACLAPAVAPLVAALDDPEEKTRANAAGALGNLVRNGGALGGDLARRGGVGALLNLAARDPSPSPRRIALFSLGTCCAYVPCREALALLLDGEQAVPRPPPPPSHGGGGRPGWDMHGRDHEAMPLPPAAAAAAAAAAARGMVSPGSGLDRRLSELERAATGVGDDVARKYVARLRTKLSAPPQA</sequence>
<evidence type="ECO:0000256" key="5">
    <source>
        <dbReference type="ARBA" id="ARBA00022679"/>
    </source>
</evidence>
<feature type="region of interest" description="Disordered" evidence="14">
    <location>
        <begin position="291"/>
        <end position="317"/>
    </location>
</feature>
<protein>
    <recommendedName>
        <fullName evidence="2">non-specific serine/threonine protein kinase</fullName>
        <ecNumber evidence="2">2.7.11.1</ecNumber>
    </recommendedName>
    <alternativeName>
        <fullName evidence="12">Fused homolog</fullName>
    </alternativeName>
</protein>
<dbReference type="GO" id="GO:0005524">
    <property type="term" value="F:ATP binding"/>
    <property type="evidence" value="ECO:0007669"/>
    <property type="project" value="UniProtKB-UniRule"/>
</dbReference>
<keyword evidence="5" id="KW-0808">Transferase</keyword>
<feature type="region of interest" description="Disordered" evidence="14">
    <location>
        <begin position="328"/>
        <end position="347"/>
    </location>
</feature>
<evidence type="ECO:0000256" key="3">
    <source>
        <dbReference type="ARBA" id="ARBA00022490"/>
    </source>
</evidence>
<dbReference type="GO" id="GO:0004674">
    <property type="term" value="F:protein serine/threonine kinase activity"/>
    <property type="evidence" value="ECO:0007669"/>
    <property type="project" value="UniProtKB-KW"/>
</dbReference>
<evidence type="ECO:0000256" key="12">
    <source>
        <dbReference type="ARBA" id="ARBA00075375"/>
    </source>
</evidence>
<dbReference type="STRING" id="2880.D8LEJ4"/>
<dbReference type="Pfam" id="PF00069">
    <property type="entry name" value="Pkinase"/>
    <property type="match status" value="1"/>
</dbReference>
<evidence type="ECO:0000313" key="17">
    <source>
        <dbReference type="Proteomes" id="UP000002630"/>
    </source>
</evidence>
<dbReference type="SMART" id="SM00185">
    <property type="entry name" value="ARM"/>
    <property type="match status" value="2"/>
</dbReference>
<feature type="region of interest" description="Disordered" evidence="14">
    <location>
        <begin position="659"/>
        <end position="678"/>
    </location>
</feature>
<keyword evidence="17" id="KW-1185">Reference proteome</keyword>
<feature type="binding site" evidence="13">
    <location>
        <position position="34"/>
    </location>
    <ligand>
        <name>ATP</name>
        <dbReference type="ChEBI" id="CHEBI:30616"/>
    </ligand>
</feature>
<dbReference type="Gene3D" id="1.10.510.10">
    <property type="entry name" value="Transferase(Phosphotransferase) domain 1"/>
    <property type="match status" value="1"/>
</dbReference>
<name>D8LEJ4_ECTSI</name>